<feature type="compositionally biased region" description="Acidic residues" evidence="2">
    <location>
        <begin position="880"/>
        <end position="895"/>
    </location>
</feature>
<dbReference type="EMBL" id="GG662295">
    <property type="protein sequence ID" value="EAS06420.2"/>
    <property type="molecule type" value="Genomic_DNA"/>
</dbReference>
<feature type="compositionally biased region" description="Polar residues" evidence="2">
    <location>
        <begin position="740"/>
        <end position="780"/>
    </location>
</feature>
<feature type="compositionally biased region" description="Polar residues" evidence="2">
    <location>
        <begin position="1209"/>
        <end position="1227"/>
    </location>
</feature>
<evidence type="ECO:0000313" key="3">
    <source>
        <dbReference type="EMBL" id="EAS06420.2"/>
    </source>
</evidence>
<feature type="compositionally biased region" description="Polar residues" evidence="2">
    <location>
        <begin position="1130"/>
        <end position="1149"/>
    </location>
</feature>
<feature type="compositionally biased region" description="Acidic residues" evidence="2">
    <location>
        <begin position="1229"/>
        <end position="1243"/>
    </location>
</feature>
<reference evidence="4" key="1">
    <citation type="journal article" date="2006" name="PLoS Biol.">
        <title>Macronuclear genome sequence of the ciliate Tetrahymena thermophila, a model eukaryote.</title>
        <authorList>
            <person name="Eisen J.A."/>
            <person name="Coyne R.S."/>
            <person name="Wu M."/>
            <person name="Wu D."/>
            <person name="Thiagarajan M."/>
            <person name="Wortman J.R."/>
            <person name="Badger J.H."/>
            <person name="Ren Q."/>
            <person name="Amedeo P."/>
            <person name="Jones K.M."/>
            <person name="Tallon L.J."/>
            <person name="Delcher A.L."/>
            <person name="Salzberg S.L."/>
            <person name="Silva J.C."/>
            <person name="Haas B.J."/>
            <person name="Majoros W.H."/>
            <person name="Farzad M."/>
            <person name="Carlton J.M."/>
            <person name="Smith R.K. Jr."/>
            <person name="Garg J."/>
            <person name="Pearlman R.E."/>
            <person name="Karrer K.M."/>
            <person name="Sun L."/>
            <person name="Manning G."/>
            <person name="Elde N.C."/>
            <person name="Turkewitz A.P."/>
            <person name="Asai D.J."/>
            <person name="Wilkes D.E."/>
            <person name="Wang Y."/>
            <person name="Cai H."/>
            <person name="Collins K."/>
            <person name="Stewart B.A."/>
            <person name="Lee S.R."/>
            <person name="Wilamowska K."/>
            <person name="Weinberg Z."/>
            <person name="Ruzzo W.L."/>
            <person name="Wloga D."/>
            <person name="Gaertig J."/>
            <person name="Frankel J."/>
            <person name="Tsao C.-C."/>
            <person name="Gorovsky M.A."/>
            <person name="Keeling P.J."/>
            <person name="Waller R.F."/>
            <person name="Patron N.J."/>
            <person name="Cherry J.M."/>
            <person name="Stover N.A."/>
            <person name="Krieger C.J."/>
            <person name="del Toro C."/>
            <person name="Ryder H.F."/>
            <person name="Williamson S.C."/>
            <person name="Barbeau R.A."/>
            <person name="Hamilton E.P."/>
            <person name="Orias E."/>
        </authorList>
    </citation>
    <scope>NUCLEOTIDE SEQUENCE [LARGE SCALE GENOMIC DNA]</scope>
    <source>
        <strain evidence="4">SB210</strain>
    </source>
</reference>
<gene>
    <name evidence="3" type="ORF">TTHERM_01129700</name>
</gene>
<feature type="compositionally biased region" description="Low complexity" evidence="2">
    <location>
        <begin position="1040"/>
        <end position="1053"/>
    </location>
</feature>
<evidence type="ECO:0000256" key="2">
    <source>
        <dbReference type="SAM" id="MobiDB-lite"/>
    </source>
</evidence>
<dbReference type="AlphaFoldDB" id="Q24F55"/>
<feature type="compositionally biased region" description="Low complexity" evidence="2">
    <location>
        <begin position="1102"/>
        <end position="1114"/>
    </location>
</feature>
<feature type="compositionally biased region" description="Polar residues" evidence="2">
    <location>
        <begin position="817"/>
        <end position="828"/>
    </location>
</feature>
<dbReference type="InParanoid" id="Q24F55"/>
<dbReference type="GeneID" id="7837206"/>
<feature type="compositionally biased region" description="Basic and acidic residues" evidence="2">
    <location>
        <begin position="1027"/>
        <end position="1039"/>
    </location>
</feature>
<dbReference type="RefSeq" id="XP_001026665.2">
    <property type="nucleotide sequence ID" value="XM_001026665.2"/>
</dbReference>
<feature type="coiled-coil region" evidence="1">
    <location>
        <begin position="551"/>
        <end position="603"/>
    </location>
</feature>
<sequence>MNQKFEFHKIYQKIEFQSYNLINQYTDNSKKKFILFINQKLKKFIINCKYFNCNNFLFNFSTDYTKEQQIYKSQIINQGKKQYIVYQFANKNMIETSTQPSDYGFFRNLGQVRQALMEIKNQISNQQQQQNVTKYQQQQQQLQQQSQQILLQPQSDFKNLDYMNKRARSVGQGSKRQFVNGPISPYQSQFDQYNQENERFQQQFQVKRQNFFQDQMNPQFYNQQAHQIDFDPSYSMILEHDNSLDYYNYMQYGRSAPSASQRYHLFSNHSPVPRDKSFVNNNIFLQNPDTKLQQGNLNATKQLNNSTMNGINKNFINGSAIYDSHHSIKLSNSFGNQVKQLHDVTMDFAGDDIIELNSYNNGIQHDANLSQNSMIVSKSFNENAQQTQGVYQNSQKNSKEEALSSSIALTKKQDASELQQQQQQQNQQLQNQQQQQQQVSTQDQLSSVLQQQQQQQQQLQQLKEQQQQQLKEQQPLTIAERLEIKFLKQTIDQLCEDNQVIYNNFMDSLKVIEALKKKIQEQDVVIKSSYDKLKAEYIKINHSHKIQQEQNKNLEKMVKIWKSKFEKLKESIKKGIEEELQHVNENQNIIQQLIVENNQLRELLNISYSDDLIKKVELKLDEVENDFFSSHCQKNKPPSDVEIKYMASNNKLNKEFKKFVSVEKSFQPDNYFAQKKQGGLIGFQNSFQKQGSESKEKIQEQKALNQAQIIQEGKEEKKKKSVDYFEYEEEDEDEQDYSPPFSNTIQQSFEPEQSNNNQDQKQSIISDKLPQNSSDNSDSGKSALLQASQQLNSQQPQTQNANKNGSVGLSLKDKFSLQESSNKLQSIMKQREMQAELESKQKEMQTYLESKQTEMLNFVDQQQQEKVKQQQLNLLSGFNDNDENFDEEEEEEGYQEENKLIQNKIKSKQQAELSLKMESEKLQKAKGNKPESLVIESDNSPEQYSLEVNQQADYSQKAKDLGTQPIKKNPAVTNLFSNTINNETKLINQNINNEDYNHEDEDEDEDYENEPMEDCYGLSKQIPPQKEVIDFSDRARAKELLLQQSKQLSQQMQNPKFFKSNSSDKSGPISNQIQQQESDLTPQQKQRQEFIKMMEMSKNTIQQNLQSNKNNLKNQKQEKFIESIKDKQDNQQNVSNIENKSNKIESQGVDQKDSKSQLIKENNEAAVDDNYEEDSQNNIPEERFNIEYNDQDQGDEEDDDDQLEENAYFNKNQIQNKDQEQKITISPNEIEEDDDNQDEEEDSGLQNEGEQNYDFDNLESLKKQPYFKNKNKRYAN</sequence>
<feature type="compositionally biased region" description="Basic and acidic residues" evidence="2">
    <location>
        <begin position="829"/>
        <end position="843"/>
    </location>
</feature>
<name>Q24F55_TETTS</name>
<dbReference type="eggNOG" id="ENOG502SFEE">
    <property type="taxonomic scope" value="Eukaryota"/>
</dbReference>
<accession>Q24F55</accession>
<feature type="region of interest" description="Disordered" evidence="2">
    <location>
        <begin position="877"/>
        <end position="941"/>
    </location>
</feature>
<dbReference type="KEGG" id="tet:TTHERM_01129700"/>
<feature type="compositionally biased region" description="Polar residues" evidence="2">
    <location>
        <begin position="386"/>
        <end position="396"/>
    </location>
</feature>
<keyword evidence="1" id="KW-0175">Coiled coil</keyword>
<feature type="compositionally biased region" description="Acidic residues" evidence="2">
    <location>
        <begin position="1166"/>
        <end position="1175"/>
    </location>
</feature>
<feature type="compositionally biased region" description="Acidic residues" evidence="2">
    <location>
        <begin position="725"/>
        <end position="736"/>
    </location>
</feature>
<feature type="compositionally biased region" description="Basic and acidic residues" evidence="2">
    <location>
        <begin position="1115"/>
        <end position="1129"/>
    </location>
</feature>
<organism evidence="3 4">
    <name type="scientific">Tetrahymena thermophila (strain SB210)</name>
    <dbReference type="NCBI Taxonomy" id="312017"/>
    <lineage>
        <taxon>Eukaryota</taxon>
        <taxon>Sar</taxon>
        <taxon>Alveolata</taxon>
        <taxon>Ciliophora</taxon>
        <taxon>Intramacronucleata</taxon>
        <taxon>Oligohymenophorea</taxon>
        <taxon>Hymenostomatida</taxon>
        <taxon>Tetrahymenina</taxon>
        <taxon>Tetrahymenidae</taxon>
        <taxon>Tetrahymena</taxon>
    </lineage>
</organism>
<evidence type="ECO:0000313" key="4">
    <source>
        <dbReference type="Proteomes" id="UP000009168"/>
    </source>
</evidence>
<feature type="compositionally biased region" description="Acidic residues" evidence="2">
    <location>
        <begin position="1189"/>
        <end position="1204"/>
    </location>
</feature>
<keyword evidence="4" id="KW-1185">Reference proteome</keyword>
<protein>
    <submittedName>
        <fullName evidence="3">Uncharacterized protein</fullName>
    </submittedName>
</protein>
<evidence type="ECO:0000256" key="1">
    <source>
        <dbReference type="SAM" id="Coils"/>
    </source>
</evidence>
<dbReference type="HOGENOM" id="CLU_239920_0_0_1"/>
<proteinExistence type="predicted"/>
<feature type="compositionally biased region" description="Polar residues" evidence="2">
    <location>
        <begin position="1059"/>
        <end position="1085"/>
    </location>
</feature>
<dbReference type="Proteomes" id="UP000009168">
    <property type="component" value="Unassembled WGS sequence"/>
</dbReference>
<feature type="region of interest" description="Disordered" evidence="2">
    <location>
        <begin position="720"/>
        <end position="848"/>
    </location>
</feature>
<feature type="coiled-coil region" evidence="1">
    <location>
        <begin position="109"/>
        <end position="152"/>
    </location>
</feature>
<feature type="compositionally biased region" description="Low complexity" evidence="2">
    <location>
        <begin position="782"/>
        <end position="801"/>
    </location>
</feature>
<feature type="region of interest" description="Disordered" evidence="2">
    <location>
        <begin position="386"/>
        <end position="424"/>
    </location>
</feature>
<feature type="region of interest" description="Disordered" evidence="2">
    <location>
        <begin position="987"/>
        <end position="1276"/>
    </location>
</feature>
<feature type="compositionally biased region" description="Acidic residues" evidence="2">
    <location>
        <begin position="997"/>
        <end position="1013"/>
    </location>
</feature>